<feature type="non-terminal residue" evidence="1">
    <location>
        <position position="178"/>
    </location>
</feature>
<name>A0ABU8XYI2_9PROT</name>
<evidence type="ECO:0000313" key="2">
    <source>
        <dbReference type="Proteomes" id="UP001375743"/>
    </source>
</evidence>
<gene>
    <name evidence="1" type="ORF">U1T56_24320</name>
</gene>
<keyword evidence="2" id="KW-1185">Reference proteome</keyword>
<protein>
    <submittedName>
        <fullName evidence="1">Uncharacterized protein</fullName>
    </submittedName>
</protein>
<accession>A0ABU8XYI2</accession>
<dbReference type="RefSeq" id="WP_418162086.1">
    <property type="nucleotide sequence ID" value="NZ_JBBLZC010000133.1"/>
</dbReference>
<organism evidence="1 2">
    <name type="scientific">Benzoatithermus flavus</name>
    <dbReference type="NCBI Taxonomy" id="3108223"/>
    <lineage>
        <taxon>Bacteria</taxon>
        <taxon>Pseudomonadati</taxon>
        <taxon>Pseudomonadota</taxon>
        <taxon>Alphaproteobacteria</taxon>
        <taxon>Geminicoccales</taxon>
        <taxon>Geminicoccaceae</taxon>
        <taxon>Benzoatithermus</taxon>
    </lineage>
</organism>
<reference evidence="1 2" key="1">
    <citation type="submission" date="2024-01" db="EMBL/GenBank/DDBJ databases">
        <title>Multi-omics insights into the function and evolution of sodium benzoate biodegradation pathways in Benzoatithermus flavus gen. nov., sp. nov. from hot spring.</title>
        <authorList>
            <person name="Hu C.-J."/>
            <person name="Li W.-J."/>
        </authorList>
    </citation>
    <scope>NUCLEOTIDE SEQUENCE [LARGE SCALE GENOMIC DNA]</scope>
    <source>
        <strain evidence="1 2">SYSU G07066</strain>
    </source>
</reference>
<feature type="non-terminal residue" evidence="1">
    <location>
        <position position="1"/>
    </location>
</feature>
<dbReference type="Proteomes" id="UP001375743">
    <property type="component" value="Unassembled WGS sequence"/>
</dbReference>
<proteinExistence type="predicted"/>
<comment type="caution">
    <text evidence="1">The sequence shown here is derived from an EMBL/GenBank/DDBJ whole genome shotgun (WGS) entry which is preliminary data.</text>
</comment>
<evidence type="ECO:0000313" key="1">
    <source>
        <dbReference type="EMBL" id="MEK0086271.1"/>
    </source>
</evidence>
<dbReference type="EMBL" id="JBBLZC010000133">
    <property type="protein sequence ID" value="MEK0086271.1"/>
    <property type="molecule type" value="Genomic_DNA"/>
</dbReference>
<sequence>DAAVLPPVEADPAREAARLAILASLEPWERQAFARRSLHLLEHYKAASDPDPTVYEAWFARQPKPAWPKLRLLGEEDRQALDELTRDNPPWLRGAYLGCYRPPVPREVFGIDETGVPVTDPGHAEEAPVPANDAAPAASPVEALRGRIRRLLDRRAPRLAEELDLAEAICALKWPKWP</sequence>